<organism evidence="1">
    <name type="scientific">Agarophyton chilense</name>
    <name type="common">Red seaweed</name>
    <name type="synonym">Gracilaria chilensis</name>
    <dbReference type="NCBI Taxonomy" id="2510777"/>
    <lineage>
        <taxon>Eukaryota</taxon>
        <taxon>Rhodophyta</taxon>
        <taxon>Florideophyceae</taxon>
        <taxon>Rhodymeniophycidae</taxon>
        <taxon>Gracilariales</taxon>
        <taxon>Gracilariaceae</taxon>
        <taxon>Agarophyton</taxon>
    </lineage>
</organism>
<reference evidence="1" key="1">
    <citation type="submission" date="2017-11" db="EMBL/GenBank/DDBJ databases">
        <title>The gamma 33 subunit of R-phycoerythrin from Gracilaria chilensis had a typical double linked phycourobilin similar to beta subunit.</title>
        <authorList>
            <person name="Vasquez A.J."/>
            <person name="Lobos F.A."/>
            <person name="Cronshaw A.D."/>
            <person name="Sepulveda J.R."/>
            <person name="Dagnino J.A."/>
            <person name="Vorphal M.A."/>
            <person name="Bunster M.C."/>
            <person name="Martinez J.A."/>
        </authorList>
    </citation>
    <scope>NUCLEOTIDE SEQUENCE</scope>
</reference>
<dbReference type="EMBL" id="MG520097">
    <property type="protein sequence ID" value="AXQ05179.1"/>
    <property type="molecule type" value="mRNA"/>
</dbReference>
<name>A0A346M336_AGACH</name>
<accession>A0A346M336</accession>
<sequence>MEAPAFAVNGMFSAVKVRTSSFTANNVSPRTGTASPPAVTMAVDAFQKKFQSFGKINIDYSRPKKLASFKRAGYPVSFDYPNSPAMAGHYSISNCNVPSACDKIFMKYDEYCAKGMMQVFKRSAVPFGTYTTKCTEGTVPQQAFAKRVFNRTKAFRQAQKPINVRLAERYENRRLAFTMANGCHREEQQFSTMPMSAATYLAGRAEAMGTCYRVVTPTSIAEDYMAAGVRAQITAKAHPSGVYRVGVCEDGYAKGDAENLRVAALAAEFRAGQQSPSTVTGQQYESARTARKLYASTCHHEETQIFAYPAVAAAMCRD</sequence>
<proteinExistence type="evidence at transcript level"/>
<evidence type="ECO:0000313" key="1">
    <source>
        <dbReference type="EMBL" id="AXQ05179.1"/>
    </source>
</evidence>
<dbReference type="AlphaFoldDB" id="A0A346M336"/>
<protein>
    <submittedName>
        <fullName evidence="1">R-phycoerythrin gamma33 subunit</fullName>
    </submittedName>
</protein>